<dbReference type="InterPro" id="IPR003018">
    <property type="entry name" value="GAF"/>
</dbReference>
<dbReference type="InterPro" id="IPR029016">
    <property type="entry name" value="GAF-like_dom_sf"/>
</dbReference>
<dbReference type="InterPro" id="IPR002197">
    <property type="entry name" value="HTH_Fis"/>
</dbReference>
<dbReference type="Pfam" id="PF02954">
    <property type="entry name" value="HTH_8"/>
    <property type="match status" value="1"/>
</dbReference>
<dbReference type="GO" id="GO:0005524">
    <property type="term" value="F:ATP binding"/>
    <property type="evidence" value="ECO:0007669"/>
    <property type="project" value="UniProtKB-KW"/>
</dbReference>
<dbReference type="SUPFAM" id="SSF52540">
    <property type="entry name" value="P-loop containing nucleoside triphosphate hydrolases"/>
    <property type="match status" value="1"/>
</dbReference>
<dbReference type="EMBL" id="VDFW01000033">
    <property type="protein sequence ID" value="TNC21561.1"/>
    <property type="molecule type" value="Genomic_DNA"/>
</dbReference>
<dbReference type="PANTHER" id="PTHR32071:SF122">
    <property type="entry name" value="SIGMA FACTOR"/>
    <property type="match status" value="1"/>
</dbReference>
<gene>
    <name evidence="7" type="ORF">FG385_28015</name>
</gene>
<dbReference type="Pfam" id="PF01590">
    <property type="entry name" value="GAF"/>
    <property type="match status" value="1"/>
</dbReference>
<keyword evidence="3" id="KW-0805">Transcription regulation</keyword>
<dbReference type="Pfam" id="PF25601">
    <property type="entry name" value="AAA_lid_14"/>
    <property type="match status" value="1"/>
</dbReference>
<keyword evidence="5" id="KW-0804">Transcription</keyword>
<dbReference type="InterPro" id="IPR009057">
    <property type="entry name" value="Homeodomain-like_sf"/>
</dbReference>
<dbReference type="InterPro" id="IPR027417">
    <property type="entry name" value="P-loop_NTPase"/>
</dbReference>
<evidence type="ECO:0000313" key="7">
    <source>
        <dbReference type="EMBL" id="TNC21561.1"/>
    </source>
</evidence>
<keyword evidence="8" id="KW-1185">Reference proteome</keyword>
<keyword evidence="1" id="KW-0547">Nucleotide-binding</keyword>
<organism evidence="7 8">
    <name type="scientific">Amycolatopsis alkalitolerans</name>
    <dbReference type="NCBI Taxonomy" id="2547244"/>
    <lineage>
        <taxon>Bacteria</taxon>
        <taxon>Bacillati</taxon>
        <taxon>Actinomycetota</taxon>
        <taxon>Actinomycetes</taxon>
        <taxon>Pseudonocardiales</taxon>
        <taxon>Pseudonocardiaceae</taxon>
        <taxon>Amycolatopsis</taxon>
    </lineage>
</organism>
<dbReference type="Gene3D" id="3.30.450.40">
    <property type="match status" value="1"/>
</dbReference>
<reference evidence="7 8" key="1">
    <citation type="submission" date="2019-06" db="EMBL/GenBank/DDBJ databases">
        <title>Amycolatopsis alkalitolerans sp. nov., isolated from Gastrodia elata Blume.</title>
        <authorList>
            <person name="Narsing Rao M.P."/>
            <person name="Li W.J."/>
        </authorList>
    </citation>
    <scope>NUCLEOTIDE SEQUENCE [LARGE SCALE GENOMIC DNA]</scope>
    <source>
        <strain evidence="7 8">SYSUP0005</strain>
    </source>
</reference>
<dbReference type="Gene3D" id="3.40.50.300">
    <property type="entry name" value="P-loop containing nucleotide triphosphate hydrolases"/>
    <property type="match status" value="1"/>
</dbReference>
<name>A0A5C4LUJ9_9PSEU</name>
<dbReference type="PRINTS" id="PR01590">
    <property type="entry name" value="HTHFIS"/>
</dbReference>
<proteinExistence type="predicted"/>
<evidence type="ECO:0000256" key="3">
    <source>
        <dbReference type="ARBA" id="ARBA00023015"/>
    </source>
</evidence>
<evidence type="ECO:0000256" key="2">
    <source>
        <dbReference type="ARBA" id="ARBA00022840"/>
    </source>
</evidence>
<dbReference type="OrthoDB" id="5496274at2"/>
<protein>
    <submittedName>
        <fullName evidence="7">GAF domain-containing protein</fullName>
    </submittedName>
</protein>
<keyword evidence="4" id="KW-0238">DNA-binding</keyword>
<comment type="caution">
    <text evidence="7">The sequence shown here is derived from an EMBL/GenBank/DDBJ whole genome shotgun (WGS) entry which is preliminary data.</text>
</comment>
<dbReference type="Gene3D" id="1.10.10.60">
    <property type="entry name" value="Homeodomain-like"/>
    <property type="match status" value="1"/>
</dbReference>
<feature type="domain" description="Sigma-54 factor interaction" evidence="6">
    <location>
        <begin position="475"/>
        <end position="536"/>
    </location>
</feature>
<dbReference type="Gene3D" id="1.10.8.60">
    <property type="match status" value="1"/>
</dbReference>
<dbReference type="GO" id="GO:0006355">
    <property type="term" value="P:regulation of DNA-templated transcription"/>
    <property type="evidence" value="ECO:0007669"/>
    <property type="project" value="InterPro"/>
</dbReference>
<evidence type="ECO:0000256" key="1">
    <source>
        <dbReference type="ARBA" id="ARBA00022741"/>
    </source>
</evidence>
<dbReference type="AlphaFoldDB" id="A0A5C4LUJ9"/>
<dbReference type="PANTHER" id="PTHR32071">
    <property type="entry name" value="TRANSCRIPTIONAL REGULATORY PROTEIN"/>
    <property type="match status" value="1"/>
</dbReference>
<dbReference type="SUPFAM" id="SSF46689">
    <property type="entry name" value="Homeodomain-like"/>
    <property type="match status" value="1"/>
</dbReference>
<accession>A0A5C4LUJ9</accession>
<dbReference type="Proteomes" id="UP000305546">
    <property type="component" value="Unassembled WGS sequence"/>
</dbReference>
<evidence type="ECO:0000256" key="4">
    <source>
        <dbReference type="ARBA" id="ARBA00023125"/>
    </source>
</evidence>
<dbReference type="GO" id="GO:0043565">
    <property type="term" value="F:sequence-specific DNA binding"/>
    <property type="evidence" value="ECO:0007669"/>
    <property type="project" value="InterPro"/>
</dbReference>
<evidence type="ECO:0000256" key="5">
    <source>
        <dbReference type="ARBA" id="ARBA00023163"/>
    </source>
</evidence>
<evidence type="ECO:0000313" key="8">
    <source>
        <dbReference type="Proteomes" id="UP000305546"/>
    </source>
</evidence>
<keyword evidence="2" id="KW-0067">ATP-binding</keyword>
<dbReference type="PROSITE" id="PS50045">
    <property type="entry name" value="SIGMA54_INTERACT_4"/>
    <property type="match status" value="1"/>
</dbReference>
<evidence type="ECO:0000259" key="6">
    <source>
        <dbReference type="PROSITE" id="PS50045"/>
    </source>
</evidence>
<dbReference type="InterPro" id="IPR002078">
    <property type="entry name" value="Sigma_54_int"/>
</dbReference>
<sequence length="609" mass="65798">MTAVTRHSTSKETVVTRREHLSDSQVGVLREKFLSRPVPELPGVRDIISASWRRALEHRIDADEPDPIFVADRDEECLLVRSATPILDNLCTELVSHEVAIVLTDADGLVVRRSSVDRALDSGLDRISLAPGYSYAEDSIGTNGIGTTLECQKPVLVSGFEHFNSRLADFECAGAPIYHPVRGHLVGVLDLTSWAGTPGPLLLTLAGRTARQIEEAMLAGVGARELALFREYLASCQRGSGAILAVNEDVVMVNNHAQELYDVADRAALLTHSADVAGATKPVTVLADLPSGVVARLEYRPVYSGSVLAGGVFRVKNQAAAPRTAGRADLHLPGVVGTSPAWRQTCGAAQASFTGGSWLVLTGERGSGKAALAQAIARHHAPSGRLIVQDCEGVDDYESWAGALADEVAGGDAPVVVLRHADTLGTEGMRRLTDLFTGWQGGAPGKAPAWVAVTFSETSRGPDAAGWLMPFFAHTVEVPPLRHRIDDVRRLVPYLLARHAKRPDLALSDACLRQLMRLPWTGNIRQLDRVLAEVSRQHRSGTIEVTDLPAECRTVTRRRLTQLESIERDAIVRSLAAHYGNKERAAAELGMSRATIYRKIRAFGIMPGR</sequence>
<dbReference type="InterPro" id="IPR058031">
    <property type="entry name" value="AAA_lid_NorR"/>
</dbReference>